<reference evidence="2 3" key="2">
    <citation type="submission" date="2024-07" db="EMBL/GenBank/DDBJ databases">
        <authorList>
            <person name="Akdeniz Z."/>
        </authorList>
    </citation>
    <scope>NUCLEOTIDE SEQUENCE [LARGE SCALE GENOMIC DNA]</scope>
</reference>
<organism evidence="1">
    <name type="scientific">Hexamita inflata</name>
    <dbReference type="NCBI Taxonomy" id="28002"/>
    <lineage>
        <taxon>Eukaryota</taxon>
        <taxon>Metamonada</taxon>
        <taxon>Diplomonadida</taxon>
        <taxon>Hexamitidae</taxon>
        <taxon>Hexamitinae</taxon>
        <taxon>Hexamita</taxon>
    </lineage>
</organism>
<proteinExistence type="predicted"/>
<sequence length="110" mass="12758">MTEKNQNALNEEYEAKMTLKYAGKIKDGNLEIGNPYGGDSEVTNLRFLEQFDIQTLNLYISNGMYVKLRNDTLKKLTVSNLWDEELQQILKLNVDDLELENLEWTQNVLA</sequence>
<name>A0AA86U4M5_9EUKA</name>
<evidence type="ECO:0000313" key="3">
    <source>
        <dbReference type="Proteomes" id="UP001642409"/>
    </source>
</evidence>
<evidence type="ECO:0000313" key="1">
    <source>
        <dbReference type="EMBL" id="CAI9939386.1"/>
    </source>
</evidence>
<gene>
    <name evidence="2" type="ORF">HINF_LOCUS22576</name>
    <name evidence="1" type="ORF">HINF_LOCUS27031</name>
</gene>
<evidence type="ECO:0000313" key="2">
    <source>
        <dbReference type="EMBL" id="CAL6011198.1"/>
    </source>
</evidence>
<dbReference type="AlphaFoldDB" id="A0AA86U4M5"/>
<dbReference type="EMBL" id="CAXDID020000063">
    <property type="protein sequence ID" value="CAL6011198.1"/>
    <property type="molecule type" value="Genomic_DNA"/>
</dbReference>
<dbReference type="EMBL" id="CATOUU010000664">
    <property type="protein sequence ID" value="CAI9939386.1"/>
    <property type="molecule type" value="Genomic_DNA"/>
</dbReference>
<accession>A0AA86U4M5</accession>
<comment type="caution">
    <text evidence="1">The sequence shown here is derived from an EMBL/GenBank/DDBJ whole genome shotgun (WGS) entry which is preliminary data.</text>
</comment>
<protein>
    <submittedName>
        <fullName evidence="2">Hypothetical_protein</fullName>
    </submittedName>
</protein>
<keyword evidence="3" id="KW-1185">Reference proteome</keyword>
<reference evidence="1" key="1">
    <citation type="submission" date="2023-06" db="EMBL/GenBank/DDBJ databases">
        <authorList>
            <person name="Kurt Z."/>
        </authorList>
    </citation>
    <scope>NUCLEOTIDE SEQUENCE</scope>
</reference>
<dbReference type="Proteomes" id="UP001642409">
    <property type="component" value="Unassembled WGS sequence"/>
</dbReference>